<dbReference type="GO" id="GO:0006633">
    <property type="term" value="P:fatty acid biosynthetic process"/>
    <property type="evidence" value="ECO:0007669"/>
    <property type="project" value="TreeGrafter"/>
</dbReference>
<dbReference type="InterPro" id="IPR000794">
    <property type="entry name" value="Beta-ketoacyl_synthase"/>
</dbReference>
<dbReference type="InterPro" id="IPR014030">
    <property type="entry name" value="Ketoacyl_synth_N"/>
</dbReference>
<dbReference type="Gene3D" id="3.40.47.10">
    <property type="match status" value="1"/>
</dbReference>
<evidence type="ECO:0000313" key="3">
    <source>
        <dbReference type="EMBL" id="VAX38167.1"/>
    </source>
</evidence>
<dbReference type="EMBL" id="UOGJ01000151">
    <property type="protein sequence ID" value="VAX38167.1"/>
    <property type="molecule type" value="Genomic_DNA"/>
</dbReference>
<dbReference type="SUPFAM" id="SSF53901">
    <property type="entry name" value="Thiolase-like"/>
    <property type="match status" value="1"/>
</dbReference>
<feature type="domain" description="Beta-ketoacyl synthase-like N-terminal" evidence="2">
    <location>
        <begin position="3"/>
        <end position="204"/>
    </location>
</feature>
<protein>
    <recommendedName>
        <fullName evidence="2">Beta-ketoacyl synthase-like N-terminal domain-containing protein</fullName>
    </recommendedName>
</protein>
<gene>
    <name evidence="3" type="ORF">MNBD_UNCLBAC01-591</name>
</gene>
<dbReference type="GO" id="GO:0004315">
    <property type="term" value="F:3-oxoacyl-[acyl-carrier-protein] synthase activity"/>
    <property type="evidence" value="ECO:0007669"/>
    <property type="project" value="TreeGrafter"/>
</dbReference>
<organism evidence="3">
    <name type="scientific">hydrothermal vent metagenome</name>
    <dbReference type="NCBI Taxonomy" id="652676"/>
    <lineage>
        <taxon>unclassified sequences</taxon>
        <taxon>metagenomes</taxon>
        <taxon>ecological metagenomes</taxon>
    </lineage>
</organism>
<sequence>MNIIGIGQVSSRGRGVESFKDALEEGAVAPSLEKFSKFSEKSIPVYSIDDTLLKDKHVLSKARRADRFSKIATLAAWDAVHDGGSLESIKDESLGIIVATAFGPHKATFNFLDNILDYGESGVSPTIFSHSVHNAAASYIAAALDKKGPILTITDFCFSFHQALILADSWLDQGRCKNVLVGTVDELSSAMKYICTRKLNMDDSQTVLGEGSVFFLLTKDDSKKRYCEINQVDVSEKNIVESTPDFYIFENDGMINNQTAYKSFDIGRAFVFNCVPIVGGLMTASSFHCMAGAIMLKNQKNYSHPVNPINIEKIQCVKFGCKLEKAIINLIK</sequence>
<proteinExistence type="predicted"/>
<name>A0A3B1E5I6_9ZZZZ</name>
<accession>A0A3B1E5I6</accession>
<keyword evidence="1" id="KW-0808">Transferase</keyword>
<dbReference type="AlphaFoldDB" id="A0A3B1E5I6"/>
<dbReference type="InterPro" id="IPR016039">
    <property type="entry name" value="Thiolase-like"/>
</dbReference>
<evidence type="ECO:0000259" key="2">
    <source>
        <dbReference type="Pfam" id="PF00109"/>
    </source>
</evidence>
<dbReference type="PANTHER" id="PTHR11712">
    <property type="entry name" value="POLYKETIDE SYNTHASE-RELATED"/>
    <property type="match status" value="1"/>
</dbReference>
<dbReference type="PANTHER" id="PTHR11712:SF336">
    <property type="entry name" value="3-OXOACYL-[ACYL-CARRIER-PROTEIN] SYNTHASE, MITOCHONDRIAL"/>
    <property type="match status" value="1"/>
</dbReference>
<reference evidence="3" key="1">
    <citation type="submission" date="2018-06" db="EMBL/GenBank/DDBJ databases">
        <authorList>
            <person name="Zhirakovskaya E."/>
        </authorList>
    </citation>
    <scope>NUCLEOTIDE SEQUENCE</scope>
</reference>
<evidence type="ECO:0000256" key="1">
    <source>
        <dbReference type="ARBA" id="ARBA00022679"/>
    </source>
</evidence>
<dbReference type="Pfam" id="PF00109">
    <property type="entry name" value="ketoacyl-synt"/>
    <property type="match status" value="1"/>
</dbReference>